<evidence type="ECO:0000259" key="4">
    <source>
        <dbReference type="PROSITE" id="PS50995"/>
    </source>
</evidence>
<dbReference type="CDD" id="cd00090">
    <property type="entry name" value="HTH_ARSR"/>
    <property type="match status" value="1"/>
</dbReference>
<evidence type="ECO:0000256" key="2">
    <source>
        <dbReference type="ARBA" id="ARBA00023125"/>
    </source>
</evidence>
<comment type="caution">
    <text evidence="5">The sequence shown here is derived from an EMBL/GenBank/DDBJ whole genome shotgun (WGS) entry which is preliminary data.</text>
</comment>
<dbReference type="EMBL" id="VIVK01000001">
    <property type="protein sequence ID" value="TWD82694.1"/>
    <property type="molecule type" value="Genomic_DNA"/>
</dbReference>
<keyword evidence="2" id="KW-0238">DNA-binding</keyword>
<dbReference type="GO" id="GO:0003677">
    <property type="term" value="F:DNA binding"/>
    <property type="evidence" value="ECO:0007669"/>
    <property type="project" value="UniProtKB-KW"/>
</dbReference>
<dbReference type="OrthoDB" id="8129006at2"/>
<dbReference type="SMART" id="SM00347">
    <property type="entry name" value="HTH_MARR"/>
    <property type="match status" value="1"/>
</dbReference>
<dbReference type="GO" id="GO:0006950">
    <property type="term" value="P:response to stress"/>
    <property type="evidence" value="ECO:0007669"/>
    <property type="project" value="TreeGrafter"/>
</dbReference>
<dbReference type="InterPro" id="IPR023187">
    <property type="entry name" value="Tscrpt_reg_MarR-type_CS"/>
</dbReference>
<evidence type="ECO:0000256" key="1">
    <source>
        <dbReference type="ARBA" id="ARBA00023015"/>
    </source>
</evidence>
<dbReference type="Gene3D" id="1.10.10.10">
    <property type="entry name" value="Winged helix-like DNA-binding domain superfamily/Winged helix DNA-binding domain"/>
    <property type="match status" value="1"/>
</dbReference>
<evidence type="ECO:0000313" key="6">
    <source>
        <dbReference type="Proteomes" id="UP000318380"/>
    </source>
</evidence>
<dbReference type="PANTHER" id="PTHR33164">
    <property type="entry name" value="TRANSCRIPTIONAL REGULATOR, MARR FAMILY"/>
    <property type="match status" value="1"/>
</dbReference>
<keyword evidence="3" id="KW-0804">Transcription</keyword>
<sequence>MSTREEITAELQDQLVRFIASVVLFNHAVSAKLGLGASDSQFMTLLQTHGPLTPRQLAEHTGLTSGTVTGVIDRLESLGLVTRRPDPTDRRKVLVTPSTEAIQQKLTPLYAEQGRRIQEVLATRSEPELRTIKTFLQDALTNSQPLNTL</sequence>
<dbReference type="PROSITE" id="PS50995">
    <property type="entry name" value="HTH_MARR_2"/>
    <property type="match status" value="1"/>
</dbReference>
<keyword evidence="1" id="KW-0805">Transcription regulation</keyword>
<proteinExistence type="predicted"/>
<evidence type="ECO:0000313" key="5">
    <source>
        <dbReference type="EMBL" id="TWD82694.1"/>
    </source>
</evidence>
<name>A0A561BUV8_9ACTN</name>
<reference evidence="5 6" key="1">
    <citation type="submission" date="2019-06" db="EMBL/GenBank/DDBJ databases">
        <title>Sequencing the genomes of 1000 actinobacteria strains.</title>
        <authorList>
            <person name="Klenk H.-P."/>
        </authorList>
    </citation>
    <scope>NUCLEOTIDE SEQUENCE [LARGE SCALE GENOMIC DNA]</scope>
    <source>
        <strain evidence="5 6">DSM 24683</strain>
    </source>
</reference>
<keyword evidence="6" id="KW-1185">Reference proteome</keyword>
<dbReference type="InterPro" id="IPR036388">
    <property type="entry name" value="WH-like_DNA-bd_sf"/>
</dbReference>
<dbReference type="InterPro" id="IPR000835">
    <property type="entry name" value="HTH_MarR-typ"/>
</dbReference>
<dbReference type="Proteomes" id="UP000318380">
    <property type="component" value="Unassembled WGS sequence"/>
</dbReference>
<dbReference type="SUPFAM" id="SSF46785">
    <property type="entry name" value="Winged helix' DNA-binding domain"/>
    <property type="match status" value="1"/>
</dbReference>
<dbReference type="GO" id="GO:0003700">
    <property type="term" value="F:DNA-binding transcription factor activity"/>
    <property type="evidence" value="ECO:0007669"/>
    <property type="project" value="InterPro"/>
</dbReference>
<feature type="domain" description="HTH marR-type" evidence="4">
    <location>
        <begin position="8"/>
        <end position="141"/>
    </location>
</feature>
<organism evidence="5 6">
    <name type="scientific">Kribbella amoyensis</name>
    <dbReference type="NCBI Taxonomy" id="996641"/>
    <lineage>
        <taxon>Bacteria</taxon>
        <taxon>Bacillati</taxon>
        <taxon>Actinomycetota</taxon>
        <taxon>Actinomycetes</taxon>
        <taxon>Propionibacteriales</taxon>
        <taxon>Kribbellaceae</taxon>
        <taxon>Kribbella</taxon>
    </lineage>
</organism>
<dbReference type="InterPro" id="IPR036390">
    <property type="entry name" value="WH_DNA-bd_sf"/>
</dbReference>
<accession>A0A561BUV8</accession>
<dbReference type="PANTHER" id="PTHR33164:SF106">
    <property type="entry name" value="TRANSCRIPTIONAL REGULATORY PROTEIN"/>
    <property type="match status" value="1"/>
</dbReference>
<protein>
    <submittedName>
        <fullName evidence="5">MarR family transcriptional regulator</fullName>
    </submittedName>
</protein>
<dbReference type="Pfam" id="PF01047">
    <property type="entry name" value="MarR"/>
    <property type="match status" value="1"/>
</dbReference>
<evidence type="ECO:0000256" key="3">
    <source>
        <dbReference type="ARBA" id="ARBA00023163"/>
    </source>
</evidence>
<dbReference type="AlphaFoldDB" id="A0A561BUV8"/>
<dbReference type="RefSeq" id="WP_145808467.1">
    <property type="nucleotide sequence ID" value="NZ_VIVK01000001.1"/>
</dbReference>
<dbReference type="InterPro" id="IPR011991">
    <property type="entry name" value="ArsR-like_HTH"/>
</dbReference>
<dbReference type="PROSITE" id="PS01117">
    <property type="entry name" value="HTH_MARR_1"/>
    <property type="match status" value="1"/>
</dbReference>
<dbReference type="PRINTS" id="PR00598">
    <property type="entry name" value="HTHMARR"/>
</dbReference>
<gene>
    <name evidence="5" type="ORF">FB561_3834</name>
</gene>
<dbReference type="InterPro" id="IPR039422">
    <property type="entry name" value="MarR/SlyA-like"/>
</dbReference>